<organism evidence="4">
    <name type="scientific">Grammatophora oceanica</name>
    <dbReference type="NCBI Taxonomy" id="210454"/>
    <lineage>
        <taxon>Eukaryota</taxon>
        <taxon>Sar</taxon>
        <taxon>Stramenopiles</taxon>
        <taxon>Ochrophyta</taxon>
        <taxon>Bacillariophyta</taxon>
        <taxon>Fragilariophyceae</taxon>
        <taxon>Fragilariophycidae</taxon>
        <taxon>Rhabdonematales</taxon>
        <taxon>Grammatophoraceae</taxon>
        <taxon>Grammatophora</taxon>
    </lineage>
</organism>
<protein>
    <submittedName>
        <fullName evidence="4">Uncharacterized protein</fullName>
    </submittedName>
</protein>
<reference evidence="4" key="1">
    <citation type="submission" date="2021-01" db="EMBL/GenBank/DDBJ databases">
        <authorList>
            <person name="Corre E."/>
            <person name="Pelletier E."/>
            <person name="Niang G."/>
            <person name="Scheremetjew M."/>
            <person name="Finn R."/>
            <person name="Kale V."/>
            <person name="Holt S."/>
            <person name="Cochrane G."/>
            <person name="Meng A."/>
            <person name="Brown T."/>
            <person name="Cohen L."/>
        </authorList>
    </citation>
    <scope>NUCLEOTIDE SEQUENCE</scope>
    <source>
        <strain evidence="4">CCMP 410</strain>
    </source>
</reference>
<feature type="transmembrane region" description="Helical" evidence="2">
    <location>
        <begin position="344"/>
        <end position="368"/>
    </location>
</feature>
<evidence type="ECO:0000256" key="2">
    <source>
        <dbReference type="SAM" id="Phobius"/>
    </source>
</evidence>
<keyword evidence="2" id="KW-0812">Transmembrane</keyword>
<evidence type="ECO:0000313" key="4">
    <source>
        <dbReference type="EMBL" id="CAD9283091.1"/>
    </source>
</evidence>
<dbReference type="EMBL" id="HBGK01023245">
    <property type="protein sequence ID" value="CAD9283091.1"/>
    <property type="molecule type" value="Transcribed_RNA"/>
</dbReference>
<feature type="chain" id="PRO_5031430172" evidence="3">
    <location>
        <begin position="27"/>
        <end position="462"/>
    </location>
</feature>
<sequence>MTAITPSICVLCWLMLFASQTNFVSSISVVRAGPHHTRGLLIRGGASKASSGNVKRKSKKKRKGKKSALKTQDGKEKVSEALKEKDAAEALGDAIRERADILRADTRSEVSPLIQGIDQSIQSVGWAMGSSDGATPLDDDAGIEVSTGSVVANYFLKSHGGAHALQSACSLLAVLSGIGALVMPVTNSAQPVLMKRCLQLAILKHISGLLAATVVAAKAIPEIGLSQARTWMEQLAVDPVSQYVFYSSALLVWTACGSTWWKALPQITLVLLGPILLREWISTAFVVSDVLVLLSTTSENEDGSPTTMLRVGSNLVNAGMSLLVTPGVWRSADAAAKQRVLAKLVARISLVLELGVGLLLAIDGMLGLWQKTIQPKSVKLLPAVGRLLCARLFIHFLFIRRKKIQRVAASIRGGAIDLPGRLLDVLLRPGESMGVVNAEVRRTQTKKTPTWLDYVRMAVDSE</sequence>
<accession>A0A7S1V1F7</accession>
<proteinExistence type="predicted"/>
<keyword evidence="2" id="KW-0472">Membrane</keyword>
<feature type="compositionally biased region" description="Basic and acidic residues" evidence="1">
    <location>
        <begin position="72"/>
        <end position="81"/>
    </location>
</feature>
<feature type="transmembrane region" description="Helical" evidence="2">
    <location>
        <begin position="164"/>
        <end position="185"/>
    </location>
</feature>
<feature type="compositionally biased region" description="Basic residues" evidence="1">
    <location>
        <begin position="54"/>
        <end position="68"/>
    </location>
</feature>
<gene>
    <name evidence="4" type="ORF">GOCE00092_LOCUS12003</name>
</gene>
<evidence type="ECO:0000256" key="1">
    <source>
        <dbReference type="SAM" id="MobiDB-lite"/>
    </source>
</evidence>
<dbReference type="AlphaFoldDB" id="A0A7S1V1F7"/>
<feature type="region of interest" description="Disordered" evidence="1">
    <location>
        <begin position="46"/>
        <end position="81"/>
    </location>
</feature>
<keyword evidence="2" id="KW-1133">Transmembrane helix</keyword>
<evidence type="ECO:0000256" key="3">
    <source>
        <dbReference type="SAM" id="SignalP"/>
    </source>
</evidence>
<keyword evidence="3" id="KW-0732">Signal</keyword>
<feature type="signal peptide" evidence="3">
    <location>
        <begin position="1"/>
        <end position="26"/>
    </location>
</feature>
<name>A0A7S1V1F7_9STRA</name>
<feature type="transmembrane region" description="Helical" evidence="2">
    <location>
        <begin position="380"/>
        <end position="399"/>
    </location>
</feature>